<evidence type="ECO:0008006" key="5">
    <source>
        <dbReference type="Google" id="ProtNLM"/>
    </source>
</evidence>
<dbReference type="Pfam" id="PF20431">
    <property type="entry name" value="E_motif"/>
    <property type="match status" value="1"/>
</dbReference>
<dbReference type="InterPro" id="IPR002885">
    <property type="entry name" value="PPR_rpt"/>
</dbReference>
<dbReference type="OrthoDB" id="1859199at2759"/>
<evidence type="ECO:0000313" key="3">
    <source>
        <dbReference type="EMBL" id="CAH9096170.1"/>
    </source>
</evidence>
<dbReference type="GO" id="GO:0009451">
    <property type="term" value="P:RNA modification"/>
    <property type="evidence" value="ECO:0007669"/>
    <property type="project" value="InterPro"/>
</dbReference>
<dbReference type="InterPro" id="IPR011990">
    <property type="entry name" value="TPR-like_helical_dom_sf"/>
</dbReference>
<dbReference type="Pfam" id="PF01535">
    <property type="entry name" value="PPR"/>
    <property type="match status" value="2"/>
</dbReference>
<dbReference type="FunFam" id="1.25.40.10:FF:000381">
    <property type="entry name" value="Pentatricopeptide repeat-containing protein"/>
    <property type="match status" value="1"/>
</dbReference>
<keyword evidence="1" id="KW-0677">Repeat</keyword>
<keyword evidence="4" id="KW-1185">Reference proteome</keyword>
<dbReference type="PANTHER" id="PTHR47926">
    <property type="entry name" value="PENTATRICOPEPTIDE REPEAT-CONTAINING PROTEIN"/>
    <property type="match status" value="1"/>
</dbReference>
<dbReference type="FunFam" id="1.25.40.10:FF:000285">
    <property type="entry name" value="Pentatricopeptide repeat-containing protein, chloroplastic"/>
    <property type="match status" value="1"/>
</dbReference>
<dbReference type="InterPro" id="IPR046960">
    <property type="entry name" value="PPR_At4g14850-like_plant"/>
</dbReference>
<feature type="repeat" description="PPR" evidence="2">
    <location>
        <begin position="118"/>
        <end position="152"/>
    </location>
</feature>
<dbReference type="Proteomes" id="UP001152484">
    <property type="component" value="Unassembled WGS sequence"/>
</dbReference>
<evidence type="ECO:0000256" key="1">
    <source>
        <dbReference type="ARBA" id="ARBA00022737"/>
    </source>
</evidence>
<gene>
    <name evidence="3" type="ORF">CEURO_LOCUS13304</name>
</gene>
<comment type="caution">
    <text evidence="3">The sequence shown here is derived from an EMBL/GenBank/DDBJ whole genome shotgun (WGS) entry which is preliminary data.</text>
</comment>
<dbReference type="PROSITE" id="PS51375">
    <property type="entry name" value="PPR"/>
    <property type="match status" value="4"/>
</dbReference>
<dbReference type="Gene3D" id="1.25.40.10">
    <property type="entry name" value="Tetratricopeptide repeat domain"/>
    <property type="match status" value="4"/>
</dbReference>
<name>A0A9P1ECF9_CUSEU</name>
<dbReference type="EMBL" id="CAMAPE010000035">
    <property type="protein sequence ID" value="CAH9096170.1"/>
    <property type="molecule type" value="Genomic_DNA"/>
</dbReference>
<sequence>MVKILGAKEFIFKYVSSVSNIDPPNKYKSATVSLCSTKMLIKGIPRHWIGAHYTLYSKLLSLCIDRGAANQCCLIHSHMIINGILPNIHLHTKLIICYSKFGEMGTAQKVFEGMVRKNLVSWTALLSGYSRNMDSGKSLRVFISMHREGLKGNQFTYGSVLRACTNLLGLNQGKQVQGRVQKSRFAKNLFVQSALLDFHSKCGEINDARLVFDSMLERDLVSWNTMIGGYSFQGFYEHAFFMFRSMLREGLYPDCFTFGSILRNSFGGYRVDGLMIVSSIHGIVVQLGYELNNVPIGSLVDTYVKYGNLADANRLYRSMKKTDIISCTTLIMGYARQGKGIDECMNLFLELHRLHVGIDSVILCSMLSLCAKSALLSLGRQMHTLALKYQNKHDVALGNSLIDMYSKAGEIEAAKIIFHHMEEKNVISWTSMISGYGVHGHTENAISLYKKMELQGIHPNHITFLSLFSACSHTGLTSQGWEFFHNMVRKYKICPLSKHYACMVDLLAREGCLEEAHSLICRENINPSASLWGSLLGACSMHEHMHLGELAAKNLFSMTPQEPANYVVLANIYASTGLWQRAADTRELIVNRRLLKNPGHSFVLSNSKNISLIPAGWYKEKERI</sequence>
<dbReference type="AlphaFoldDB" id="A0A9P1ECF9"/>
<dbReference type="InterPro" id="IPR046848">
    <property type="entry name" value="E_motif"/>
</dbReference>
<dbReference type="Pfam" id="PF13041">
    <property type="entry name" value="PPR_2"/>
    <property type="match status" value="3"/>
</dbReference>
<proteinExistence type="predicted"/>
<organism evidence="3 4">
    <name type="scientific">Cuscuta europaea</name>
    <name type="common">European dodder</name>
    <dbReference type="NCBI Taxonomy" id="41803"/>
    <lineage>
        <taxon>Eukaryota</taxon>
        <taxon>Viridiplantae</taxon>
        <taxon>Streptophyta</taxon>
        <taxon>Embryophyta</taxon>
        <taxon>Tracheophyta</taxon>
        <taxon>Spermatophyta</taxon>
        <taxon>Magnoliopsida</taxon>
        <taxon>eudicotyledons</taxon>
        <taxon>Gunneridae</taxon>
        <taxon>Pentapetalae</taxon>
        <taxon>asterids</taxon>
        <taxon>lamiids</taxon>
        <taxon>Solanales</taxon>
        <taxon>Convolvulaceae</taxon>
        <taxon>Cuscuteae</taxon>
        <taxon>Cuscuta</taxon>
        <taxon>Cuscuta subgen. Cuscuta</taxon>
    </lineage>
</organism>
<feature type="repeat" description="PPR" evidence="2">
    <location>
        <begin position="219"/>
        <end position="253"/>
    </location>
</feature>
<dbReference type="NCBIfam" id="TIGR00756">
    <property type="entry name" value="PPR"/>
    <property type="match status" value="4"/>
</dbReference>
<dbReference type="FunFam" id="1.25.40.10:FF:000090">
    <property type="entry name" value="Pentatricopeptide repeat-containing protein, chloroplastic"/>
    <property type="match status" value="1"/>
</dbReference>
<evidence type="ECO:0000313" key="4">
    <source>
        <dbReference type="Proteomes" id="UP001152484"/>
    </source>
</evidence>
<feature type="repeat" description="PPR" evidence="2">
    <location>
        <begin position="425"/>
        <end position="459"/>
    </location>
</feature>
<evidence type="ECO:0000256" key="2">
    <source>
        <dbReference type="PROSITE-ProRule" id="PRU00708"/>
    </source>
</evidence>
<reference evidence="3" key="1">
    <citation type="submission" date="2022-07" db="EMBL/GenBank/DDBJ databases">
        <authorList>
            <person name="Macas J."/>
            <person name="Novak P."/>
            <person name="Neumann P."/>
        </authorList>
    </citation>
    <scope>NUCLEOTIDE SEQUENCE</scope>
</reference>
<accession>A0A9P1ECF9</accession>
<dbReference type="PANTHER" id="PTHR47926:SF417">
    <property type="entry name" value="PENTACOTRIPEPTIDE-REPEAT REGION OF PRORP DOMAIN-CONTAINING PROTEIN"/>
    <property type="match status" value="1"/>
</dbReference>
<feature type="repeat" description="PPR" evidence="2">
    <location>
        <begin position="394"/>
        <end position="424"/>
    </location>
</feature>
<protein>
    <recommendedName>
        <fullName evidence="5">Pentatricopeptide repeat-containing protein</fullName>
    </recommendedName>
</protein>
<dbReference type="GO" id="GO:0003723">
    <property type="term" value="F:RNA binding"/>
    <property type="evidence" value="ECO:0007669"/>
    <property type="project" value="InterPro"/>
</dbReference>